<dbReference type="GO" id="GO:0003676">
    <property type="term" value="F:nucleic acid binding"/>
    <property type="evidence" value="ECO:0007669"/>
    <property type="project" value="InterPro"/>
</dbReference>
<feature type="domain" description="CCHC-type" evidence="3">
    <location>
        <begin position="5"/>
        <end position="19"/>
    </location>
</feature>
<dbReference type="InterPro" id="IPR013103">
    <property type="entry name" value="RVT_2"/>
</dbReference>
<keyword evidence="6" id="KW-1185">Reference proteome</keyword>
<dbReference type="GO" id="GO:0008270">
    <property type="term" value="F:zinc ion binding"/>
    <property type="evidence" value="ECO:0007669"/>
    <property type="project" value="UniProtKB-KW"/>
</dbReference>
<dbReference type="Pfam" id="PF00098">
    <property type="entry name" value="zf-CCHC"/>
    <property type="match status" value="2"/>
</dbReference>
<comment type="caution">
    <text evidence="4">The sequence shown here is derived from an EMBL/GenBank/DDBJ whole genome shotgun (WGS) entry which is preliminary data.</text>
</comment>
<dbReference type="PROSITE" id="PS00141">
    <property type="entry name" value="ASP_PROTEASE"/>
    <property type="match status" value="1"/>
</dbReference>
<accession>A0A9P1BRG8</accession>
<reference evidence="4" key="1">
    <citation type="submission" date="2022-10" db="EMBL/GenBank/DDBJ databases">
        <authorList>
            <person name="Chen Y."/>
            <person name="Dougan E. K."/>
            <person name="Chan C."/>
            <person name="Rhodes N."/>
            <person name="Thang M."/>
        </authorList>
    </citation>
    <scope>NUCLEOTIDE SEQUENCE</scope>
</reference>
<evidence type="ECO:0000259" key="3">
    <source>
        <dbReference type="PROSITE" id="PS50158"/>
    </source>
</evidence>
<evidence type="ECO:0000313" key="5">
    <source>
        <dbReference type="EMBL" id="CAL4764692.1"/>
    </source>
</evidence>
<keyword evidence="1" id="KW-0862">Zinc</keyword>
<reference evidence="5 6" key="2">
    <citation type="submission" date="2024-05" db="EMBL/GenBank/DDBJ databases">
        <authorList>
            <person name="Chen Y."/>
            <person name="Shah S."/>
            <person name="Dougan E. K."/>
            <person name="Thang M."/>
            <person name="Chan C."/>
        </authorList>
    </citation>
    <scope>NUCLEOTIDE SEQUENCE [LARGE SCALE GENOMIC DNA]</scope>
</reference>
<feature type="compositionally biased region" description="Polar residues" evidence="2">
    <location>
        <begin position="1530"/>
        <end position="1539"/>
    </location>
</feature>
<feature type="compositionally biased region" description="Polar residues" evidence="2">
    <location>
        <begin position="574"/>
        <end position="594"/>
    </location>
</feature>
<feature type="compositionally biased region" description="Low complexity" evidence="2">
    <location>
        <begin position="22"/>
        <end position="36"/>
    </location>
</feature>
<feature type="region of interest" description="Disordered" evidence="2">
    <location>
        <begin position="1912"/>
        <end position="1981"/>
    </location>
</feature>
<dbReference type="PROSITE" id="PS50158">
    <property type="entry name" value="ZF_CCHC"/>
    <property type="match status" value="2"/>
</dbReference>
<dbReference type="SUPFAM" id="SSF57756">
    <property type="entry name" value="Retrovirus zinc finger-like domains"/>
    <property type="match status" value="2"/>
</dbReference>
<feature type="region of interest" description="Disordered" evidence="2">
    <location>
        <begin position="1510"/>
        <end position="1549"/>
    </location>
</feature>
<evidence type="ECO:0000256" key="2">
    <source>
        <dbReference type="SAM" id="MobiDB-lite"/>
    </source>
</evidence>
<evidence type="ECO:0000313" key="6">
    <source>
        <dbReference type="Proteomes" id="UP001152797"/>
    </source>
</evidence>
<feature type="region of interest" description="Disordered" evidence="2">
    <location>
        <begin position="18"/>
        <end position="40"/>
    </location>
</feature>
<keyword evidence="1" id="KW-0863">Zinc-finger</keyword>
<evidence type="ECO:0000256" key="1">
    <source>
        <dbReference type="PROSITE-ProRule" id="PRU00047"/>
    </source>
</evidence>
<name>A0A9P1BRG8_9DINO</name>
<dbReference type="GO" id="GO:0006508">
    <property type="term" value="P:proteolysis"/>
    <property type="evidence" value="ECO:0007669"/>
    <property type="project" value="InterPro"/>
</dbReference>
<evidence type="ECO:0000313" key="4">
    <source>
        <dbReference type="EMBL" id="CAI3977380.1"/>
    </source>
</evidence>
<proteinExistence type="predicted"/>
<dbReference type="InterPro" id="IPR036875">
    <property type="entry name" value="Znf_CCHC_sf"/>
</dbReference>
<dbReference type="InterPro" id="IPR001878">
    <property type="entry name" value="Znf_CCHC"/>
</dbReference>
<feature type="compositionally biased region" description="Polar residues" evidence="2">
    <location>
        <begin position="1917"/>
        <end position="1928"/>
    </location>
</feature>
<dbReference type="EMBL" id="CAMXCT020000337">
    <property type="protein sequence ID" value="CAL1130755.1"/>
    <property type="molecule type" value="Genomic_DNA"/>
</dbReference>
<dbReference type="OrthoDB" id="446391at2759"/>
<dbReference type="SMART" id="SM00343">
    <property type="entry name" value="ZnF_C2HC"/>
    <property type="match status" value="2"/>
</dbReference>
<dbReference type="InterPro" id="IPR001969">
    <property type="entry name" value="Aspartic_peptidase_AS"/>
</dbReference>
<dbReference type="Gene3D" id="4.10.60.10">
    <property type="entry name" value="Zinc finger, CCHC-type"/>
    <property type="match status" value="1"/>
</dbReference>
<gene>
    <name evidence="4" type="ORF">C1SCF055_LOCUS5524</name>
</gene>
<feature type="region of interest" description="Disordered" evidence="2">
    <location>
        <begin position="1085"/>
        <end position="1110"/>
    </location>
</feature>
<sequence length="2473" mass="275372">MNSSCRLCGQRGHWKAECPMRGTSTGSAPSTSGGNTAPTTTVIADSEAMDSLPLEFVSSARSSDAHPIPCTDHPDVQCALFATHGTHGVLDLGASKTVIGSNHVADLLNGLDPAIKEKVTKTSCDITFKFGNEGVLHSSYAIVLPIGRLKLKVAIVKGGTPFLLSNSLMRALRARIDCENRCLISPLLDCEVPLKLTSRGLFLIDVNSLAVAARPTLEQSVGEPTQIHQTFVTVRQKEKIAGSVPVQQDQYQSPSPLQVPFPFSESKGEPHDTLNVHATQPETMVAVLKSQSHPSPSESTECPTLPAVDHDQKVQFGQKHLGRPFHQVWEEDQEWISFIASKYAESTKMSHRLIVRYITLRVEQHERSQTPIRVAPPAESQAASSQLPMSLRPVPKIKAKPKAASQIPHSEIVHLPDMEAEEEEWNLGTYQSGYTEPTPMNADMMAMQTRMLHLENALTQVIQHMEHQAGIHQPVPEDQEGATTWRVSVPIRFDTGRSLPAEGEPEGPELPSDLTHIQNQIDRMNQLPTIDEHVPLENIEEPIESPAHMPEPAVARERLGSTAESLAQPDQEPGINSHQPSINSQESGSDSEQTTVQLLCIDDDDEVYFSTEHPDFAFRCEFDVPAHAVPKDANAESDQVAWTLLSSGSAKQRTEVKMSELTPQEKTLFEQAKQKEIDNWIQTNTITKVLKNQIPPEQAAFLQGRPQSDRIVGLDPVPELRRAMGMSRAQTRDRIKWLKVGTLINLRTIGSGSGQQVRGWVGLRAPCSKTGKRWAGQPSGANGPKRAIMMPRDEALPPVPPDAADGPVISASQLPWAAIPRFQPGITNVQEYVKKLEFLAAMWPIEYLDLLAPRAALLVEGSAFAAISKLDAQKLKVKSLDGIKTLVNAIGGSWGATDFQERFEYFERALYGTIQKQDESNDSFIARMEAVFSELLSRKTSLEEIQAYVLLRQSTLPADDKKRVLLENPQLSYPPVMKALRLLGSKFFQEVQTGKATQKTKVYDTMVTEEASDGSCMVSQSMLADDDEVSSEFLEALVSQDDPDAVAVQAFETEFEDFVQDTPDMQVALISYLEARQRLQDKRRGRGFWPAHGTGKSKGKSKFNKGSFKGQHQGRQNLLAKIAKSRCRNCNQLGHWKAECPMKDRDSSTAPSTSHPPAAAANLVESELREAGGTMDDAEIFTDADLMKVHRDFFDVSPCVQECFMSVHFSWNNPQNKTKLSNSMKRLNAVQRQPMSHSYNQCFMPSAPAECNRVQFWHPKHVMQPARTEKMEYLPEMSALHSSEAKPAHAILDTGASRCIIGTQPLSRLLQRLPSDVRSTVQRRESKIKFRFGNNQTLTSMYRVLLPLYGPNCEKVWLGVEVVEGTTPFLFSKRAFKQLGLYLIDIMSNREAAIHMLKETANTIMGTLTLVLQVSMSMIEIRNPDAAEEETMPQLTNQLRAMNQEMMRQRALLQQLAENQNAQIPGSGSLPLRQLPLPEPVIGTQDVQAMPVSATLSDEDDLDNFSMVSSLKGPKNSQALRHPAKEARKTSQGAPSNHHQVPMSPPPPVETVEIYGNSNALVEQSALRLTLAEWGQRKISWGRKHPGRTYYQVLSEDMGYFEWSLSRYNSLPAPQQDFVDFCRAQLEASAAQDGDLATPSGRRRLWELIDEIEPDHIFALAQALCATHLAAVQEAFANDEEPPAKRKLTTMLLNPTRKFEQSNNPKACRNPPRCVKDMLTRLDTDHRMENMSQFDEMLMLCCQSKNALAKHRGYSPEQIVLGKATRLPASLSSDDSTAAHSLALGDDLDCDRFRSLLEKRTKARQAFILADNAESLRRATLRQSRPTRGPYMPGQLVLYWTKRSVPNRSESGRWHGPARVIVQEGSSIVWLSHANRLIRRAPESLRPASLREWNASQDQNPNSECAIRDNMHHMPIPQNSPSIVNNQVPPDDDPYSPSILDNNEVPPDHVSEQPEHEASHPPTIDSEEETPTAATDETETEFQEDGLLLQMINLTNHEDADPEQPAEEALHVFDTFYPAQDATANETICLAEDGMPYIDSPLDCNTEECFVLEIPMKSEDVLAWNQEVNPSEMICVAAAGQRARSEVQVKYLTDSERKLFDIAKDNELSCWISTNALRPILRKSLNPDQILRSRWVLTWKNVEANDQAPAHKKAKARLVVLGYQDPQLTSVARDSPTLTKEGRNTILQLVASCQWDLISLDIKTAFLRGKADEQNPLAMEPPDELRKKLQLSKDQVCALVGNAYGRVDAPLLFYKELSKQLKTLNFRTHPLEPCVFILESGEGSQRKLHGALGVHVDDGVGGGDEYFHQQIQALSKVLPFGSFKTRKFVFTGIELEQLPDCSIRASQADYVHRILPIDIGKPRREQISSPVTDSEKSKLRGLIGSLQYAVTHTRPDLAARLGEVQTDMSSPTVQTLMQCNKVLREAQEHSDVQICFRSIPMSQVTHVSFGDASFASPKQLNSFQGLLHVPKCR</sequence>
<dbReference type="GO" id="GO:0004190">
    <property type="term" value="F:aspartic-type endopeptidase activity"/>
    <property type="evidence" value="ECO:0007669"/>
    <property type="project" value="InterPro"/>
</dbReference>
<feature type="compositionally biased region" description="Basic and acidic residues" evidence="2">
    <location>
        <begin position="1946"/>
        <end position="1959"/>
    </location>
</feature>
<keyword evidence="1" id="KW-0479">Metal-binding</keyword>
<organism evidence="4">
    <name type="scientific">Cladocopium goreaui</name>
    <dbReference type="NCBI Taxonomy" id="2562237"/>
    <lineage>
        <taxon>Eukaryota</taxon>
        <taxon>Sar</taxon>
        <taxon>Alveolata</taxon>
        <taxon>Dinophyceae</taxon>
        <taxon>Suessiales</taxon>
        <taxon>Symbiodiniaceae</taxon>
        <taxon>Cladocopium</taxon>
    </lineage>
</organism>
<dbReference type="EMBL" id="CAMXCT030000337">
    <property type="protein sequence ID" value="CAL4764692.1"/>
    <property type="molecule type" value="Genomic_DNA"/>
</dbReference>
<feature type="region of interest" description="Disordered" evidence="2">
    <location>
        <begin position="557"/>
        <end position="594"/>
    </location>
</feature>
<feature type="domain" description="CCHC-type" evidence="3">
    <location>
        <begin position="1126"/>
        <end position="1141"/>
    </location>
</feature>
<feature type="compositionally biased region" description="Acidic residues" evidence="2">
    <location>
        <begin position="1965"/>
        <end position="1981"/>
    </location>
</feature>
<dbReference type="EMBL" id="CAMXCT010000337">
    <property type="protein sequence ID" value="CAI3977380.1"/>
    <property type="molecule type" value="Genomic_DNA"/>
</dbReference>
<protein>
    <submittedName>
        <fullName evidence="5">Copia protein</fullName>
    </submittedName>
</protein>
<dbReference type="Pfam" id="PF07727">
    <property type="entry name" value="RVT_2"/>
    <property type="match status" value="1"/>
</dbReference>
<dbReference type="Proteomes" id="UP001152797">
    <property type="component" value="Unassembled WGS sequence"/>
</dbReference>